<dbReference type="SUPFAM" id="SSF49464">
    <property type="entry name" value="Carboxypeptidase regulatory domain-like"/>
    <property type="match status" value="1"/>
</dbReference>
<feature type="compositionally biased region" description="Gly residues" evidence="4">
    <location>
        <begin position="946"/>
        <end position="972"/>
    </location>
</feature>
<gene>
    <name evidence="7" type="ORF">J2W84_006179</name>
</gene>
<evidence type="ECO:0000256" key="3">
    <source>
        <dbReference type="ARBA" id="ARBA00023237"/>
    </source>
</evidence>
<dbReference type="Pfam" id="PF14905">
    <property type="entry name" value="OMP_b-brl_3"/>
    <property type="match status" value="1"/>
</dbReference>
<feature type="domain" description="Outer membrane protein beta-barrel" evidence="6">
    <location>
        <begin position="450"/>
        <end position="923"/>
    </location>
</feature>
<keyword evidence="3" id="KW-0998">Cell outer membrane</keyword>
<keyword evidence="5" id="KW-0732">Signal</keyword>
<dbReference type="SUPFAM" id="SSF56935">
    <property type="entry name" value="Porins"/>
    <property type="match status" value="1"/>
</dbReference>
<evidence type="ECO:0000256" key="5">
    <source>
        <dbReference type="SAM" id="SignalP"/>
    </source>
</evidence>
<dbReference type="InterPro" id="IPR008969">
    <property type="entry name" value="CarboxyPept-like_regulatory"/>
</dbReference>
<keyword evidence="2" id="KW-0472">Membrane</keyword>
<dbReference type="Gene3D" id="2.60.40.1120">
    <property type="entry name" value="Carboxypeptidase-like, regulatory domain"/>
    <property type="match status" value="1"/>
</dbReference>
<comment type="subcellular location">
    <subcellularLocation>
        <location evidence="1">Cell outer membrane</location>
    </subcellularLocation>
</comment>
<dbReference type="RefSeq" id="WP_309992078.1">
    <property type="nucleotide sequence ID" value="NZ_JAVDTI010000008.1"/>
</dbReference>
<protein>
    <submittedName>
        <fullName evidence="7">Membrane protein YgcG</fullName>
    </submittedName>
</protein>
<reference evidence="7 8" key="1">
    <citation type="submission" date="2023-07" db="EMBL/GenBank/DDBJ databases">
        <title>Sorghum-associated microbial communities from plants grown in Nebraska, USA.</title>
        <authorList>
            <person name="Schachtman D."/>
        </authorList>
    </citation>
    <scope>NUCLEOTIDE SEQUENCE [LARGE SCALE GENOMIC DNA]</scope>
    <source>
        <strain evidence="7 8">BE57</strain>
    </source>
</reference>
<organism evidence="7 8">
    <name type="scientific">Dyadobacter fermentans</name>
    <dbReference type="NCBI Taxonomy" id="94254"/>
    <lineage>
        <taxon>Bacteria</taxon>
        <taxon>Pseudomonadati</taxon>
        <taxon>Bacteroidota</taxon>
        <taxon>Cytophagia</taxon>
        <taxon>Cytophagales</taxon>
        <taxon>Spirosomataceae</taxon>
        <taxon>Dyadobacter</taxon>
    </lineage>
</organism>
<keyword evidence="8" id="KW-1185">Reference proteome</keyword>
<evidence type="ECO:0000313" key="7">
    <source>
        <dbReference type="EMBL" id="MDR6809114.1"/>
    </source>
</evidence>
<evidence type="ECO:0000256" key="1">
    <source>
        <dbReference type="ARBA" id="ARBA00004442"/>
    </source>
</evidence>
<evidence type="ECO:0000259" key="6">
    <source>
        <dbReference type="Pfam" id="PF14905"/>
    </source>
</evidence>
<dbReference type="Pfam" id="PF13620">
    <property type="entry name" value="CarboxypepD_reg"/>
    <property type="match status" value="1"/>
</dbReference>
<accession>A0ABU1R6T0</accession>
<dbReference type="InterPro" id="IPR037066">
    <property type="entry name" value="Plug_dom_sf"/>
</dbReference>
<evidence type="ECO:0000256" key="2">
    <source>
        <dbReference type="ARBA" id="ARBA00023136"/>
    </source>
</evidence>
<dbReference type="InterPro" id="IPR041700">
    <property type="entry name" value="OMP_b-brl_3"/>
</dbReference>
<dbReference type="InterPro" id="IPR036942">
    <property type="entry name" value="Beta-barrel_TonB_sf"/>
</dbReference>
<evidence type="ECO:0000256" key="4">
    <source>
        <dbReference type="SAM" id="MobiDB-lite"/>
    </source>
</evidence>
<feature type="chain" id="PRO_5045212767" evidence="5">
    <location>
        <begin position="21"/>
        <end position="972"/>
    </location>
</feature>
<dbReference type="Gene3D" id="2.40.170.20">
    <property type="entry name" value="TonB-dependent receptor, beta-barrel domain"/>
    <property type="match status" value="1"/>
</dbReference>
<comment type="caution">
    <text evidence="7">The sequence shown here is derived from an EMBL/GenBank/DDBJ whole genome shotgun (WGS) entry which is preliminary data.</text>
</comment>
<feature type="region of interest" description="Disordered" evidence="4">
    <location>
        <begin position="945"/>
        <end position="972"/>
    </location>
</feature>
<evidence type="ECO:0000313" key="8">
    <source>
        <dbReference type="Proteomes" id="UP001264980"/>
    </source>
</evidence>
<name>A0ABU1R6T0_9BACT</name>
<dbReference type="Proteomes" id="UP001264980">
    <property type="component" value="Unassembled WGS sequence"/>
</dbReference>
<dbReference type="Gene3D" id="2.170.130.10">
    <property type="entry name" value="TonB-dependent receptor, plug domain"/>
    <property type="match status" value="1"/>
</dbReference>
<feature type="signal peptide" evidence="5">
    <location>
        <begin position="1"/>
        <end position="20"/>
    </location>
</feature>
<dbReference type="EMBL" id="JAVDTI010000008">
    <property type="protein sequence ID" value="MDR6809114.1"/>
    <property type="molecule type" value="Genomic_DNA"/>
</dbReference>
<proteinExistence type="predicted"/>
<sequence>MNRFTFIVLLLAGLAAPAFAQNAQITGSVVDSVSRQAVVGAYVAVSRNTPDAKPEYVTTDVNGKFTFTGLAKQVSYLVKVSYLSYKDFTRTVTVTKDIENLGTITLTEAVANLKEVKVVGQVTAMEQKGDTTQFNAAAFKTNPDATTEDLIQKMPGITVTNGTVTAHGETVNKVLVDGKPFFGDDAALTLKNLPAEVVDKIEVFDKLSDQAQFTGFDDGNAQKTINIVTKADKRMGQFGKVFAGYGLDDRYQAGGNVSFFKGNQRISVIGLSNNINNQNFSSQDLLGVSGGGGGGNRGGGGGSAGNFLVGNQSGITGTNSFGLNYSNKIGKKLDVSGSYFFNRTSNSNVQGLSQEYFLQGATSNQFYNENSRTNTTNSNHRLNFRIEYNIDPKNSLIITPRLSFQDNHSGSVKTGLTTLASDGSNVNSSDNSQGNVNKGYNFSNDILFRHAFEKKGRTVSFNFNTQVNDKNGRRDLYSRNTYFDNLALGDTVMRGDTIDQRSFTHSDGITLGGNLVYTEPVSTTGQLQFNYGLTIQNSNSNKDTYNMSYDDGTYSDLDSLLTNNFDNRYITNRAGLGYRYRKNSWSANLGLDFQNTGLYSQQLAPVNNKVDQSFTNILPNFMVNYRSKEGAQFRAFFRSSTNQPSISQLQNVVDNSNPLSLTAGNPDLKQEYRNMVNVRYSLTGAKRPYSLNAMIFVTQTNNAIVNSTYIAQKPETLPNGLFLERGAKFTAPINVDGSWNARSFFAYGKPIAPLKLNLNVTTGFNYVRSPGMINNVPNYSNTYAISQGLVVSSNISDKLDFTVSYSGNYNVVRNSIQPNLNNNYYTQGITGRVNWIFGKGFVFQSDINNQSYRGLGAGYNQNFTLWNASVGKKFLKNNAGELKLTVFDILKQNNSITRNVTETYVQDVTNRVLTQYAMLTFTYTLRNFGKMPSNNGDGYRRRDFDGGAGFPRGGGMGGDREQGGGGGRGFNN</sequence>